<dbReference type="NCBIfam" id="TIGR02136">
    <property type="entry name" value="ptsS_2"/>
    <property type="match status" value="1"/>
</dbReference>
<evidence type="ECO:0000313" key="5">
    <source>
        <dbReference type="EMBL" id="RKD97587.1"/>
    </source>
</evidence>
<dbReference type="GO" id="GO:0042301">
    <property type="term" value="F:phosphate ion binding"/>
    <property type="evidence" value="ECO:0007669"/>
    <property type="project" value="InterPro"/>
</dbReference>
<evidence type="ECO:0000313" key="6">
    <source>
        <dbReference type="Proteomes" id="UP000283805"/>
    </source>
</evidence>
<keyword evidence="1" id="KW-0813">Transport</keyword>
<evidence type="ECO:0000256" key="1">
    <source>
        <dbReference type="ARBA" id="ARBA00022448"/>
    </source>
</evidence>
<organism evidence="5 6">
    <name type="scientific">Halopiger aswanensis</name>
    <dbReference type="NCBI Taxonomy" id="148449"/>
    <lineage>
        <taxon>Archaea</taxon>
        <taxon>Methanobacteriati</taxon>
        <taxon>Methanobacteriota</taxon>
        <taxon>Stenosarchaea group</taxon>
        <taxon>Halobacteria</taxon>
        <taxon>Halobacteriales</taxon>
        <taxon>Natrialbaceae</taxon>
        <taxon>Halopiger</taxon>
    </lineage>
</organism>
<evidence type="ECO:0000256" key="3">
    <source>
        <dbReference type="SAM" id="MobiDB-lite"/>
    </source>
</evidence>
<dbReference type="Proteomes" id="UP000283805">
    <property type="component" value="Unassembled WGS sequence"/>
</dbReference>
<dbReference type="PANTHER" id="PTHR30570:SF1">
    <property type="entry name" value="PHOSPHATE-BINDING PROTEIN PSTS"/>
    <property type="match status" value="1"/>
</dbReference>
<dbReference type="Pfam" id="PF12849">
    <property type="entry name" value="PBP_like_2"/>
    <property type="match status" value="1"/>
</dbReference>
<feature type="compositionally biased region" description="Gly residues" evidence="3">
    <location>
        <begin position="47"/>
        <end position="61"/>
    </location>
</feature>
<dbReference type="SUPFAM" id="SSF53850">
    <property type="entry name" value="Periplasmic binding protein-like II"/>
    <property type="match status" value="1"/>
</dbReference>
<name>A0A419WQ93_9EURY</name>
<dbReference type="PANTHER" id="PTHR30570">
    <property type="entry name" value="PERIPLASMIC PHOSPHATE BINDING COMPONENT OF PHOSPHATE ABC TRANSPORTER"/>
    <property type="match status" value="1"/>
</dbReference>
<dbReference type="InterPro" id="IPR050811">
    <property type="entry name" value="Phosphate_ABC_transporter"/>
</dbReference>
<feature type="domain" description="PBP" evidence="4">
    <location>
        <begin position="62"/>
        <end position="313"/>
    </location>
</feature>
<dbReference type="InterPro" id="IPR024370">
    <property type="entry name" value="PBP_domain"/>
</dbReference>
<reference evidence="5 6" key="1">
    <citation type="submission" date="2018-09" db="EMBL/GenBank/DDBJ databases">
        <title>Genomic Encyclopedia of Archaeal and Bacterial Type Strains, Phase II (KMG-II): from individual species to whole genera.</title>
        <authorList>
            <person name="Goeker M."/>
        </authorList>
    </citation>
    <scope>NUCLEOTIDE SEQUENCE [LARGE SCALE GENOMIC DNA]</scope>
    <source>
        <strain evidence="5 6">DSM 13151</strain>
    </source>
</reference>
<proteinExistence type="predicted"/>
<dbReference type="InterPro" id="IPR011862">
    <property type="entry name" value="Phos-bd"/>
</dbReference>
<dbReference type="Gene3D" id="3.40.190.10">
    <property type="entry name" value="Periplasmic binding protein-like II"/>
    <property type="match status" value="2"/>
</dbReference>
<evidence type="ECO:0000259" key="4">
    <source>
        <dbReference type="Pfam" id="PF12849"/>
    </source>
</evidence>
<dbReference type="CDD" id="cd13654">
    <property type="entry name" value="PBP2_phosphate_like_2"/>
    <property type="match status" value="1"/>
</dbReference>
<keyword evidence="6" id="KW-1185">Reference proteome</keyword>
<gene>
    <name evidence="5" type="ORF">ATJ93_0576</name>
</gene>
<protein>
    <submittedName>
        <fullName evidence="5">Phosphate ABC transporter substrate-binding protein (PhoT family)</fullName>
    </submittedName>
</protein>
<dbReference type="EMBL" id="RAPO01000001">
    <property type="protein sequence ID" value="RKD97587.1"/>
    <property type="molecule type" value="Genomic_DNA"/>
</dbReference>
<sequence length="352" mass="37863">MGCFSLYVMTDNQAGRPVDAVSRRKFIAAAGGAGAVALAGCTEETGEGNGNGDGNGSGNGNGQSSLSGDIQIAGSSTVFPLMSAVAEDFQRDHSEVNIDISSTGSGGGFENHFCPGNTDFNNASRAIKEEEEQMCADSGVEWIELIAATDALTVVINNDNDWATEMTVEEIAQIWESDAAETWSDVNSDWPDEEIERYGADDTSGTYDYFIENIMGEDRGHTDDYQATEQDNTIAQGVQGSEYAIGYFGFAYYYQNSDQLTAVAIDDGNGPVEPSLETASAGEYTPLSRSLYTYPSVSSLGEEHVAEFARYFVEQTTNRELVADDVGYVPLTDEQQSEQMSKLEDAIEEAQG</sequence>
<evidence type="ECO:0000256" key="2">
    <source>
        <dbReference type="ARBA" id="ARBA00022729"/>
    </source>
</evidence>
<keyword evidence="2" id="KW-0732">Signal</keyword>
<accession>A0A419WQ93</accession>
<feature type="region of interest" description="Disordered" evidence="3">
    <location>
        <begin position="46"/>
        <end position="67"/>
    </location>
</feature>
<comment type="caution">
    <text evidence="5">The sequence shown here is derived from an EMBL/GenBank/DDBJ whole genome shotgun (WGS) entry which is preliminary data.</text>
</comment>
<dbReference type="AlphaFoldDB" id="A0A419WQ93"/>